<comment type="caution">
    <text evidence="1">The sequence shown here is derived from an EMBL/GenBank/DDBJ whole genome shotgun (WGS) entry which is preliminary data.</text>
</comment>
<proteinExistence type="predicted"/>
<dbReference type="Proteomes" id="UP001054945">
    <property type="component" value="Unassembled WGS sequence"/>
</dbReference>
<evidence type="ECO:0000313" key="1">
    <source>
        <dbReference type="EMBL" id="GIY30897.1"/>
    </source>
</evidence>
<name>A0AAV4SEQ3_CAEEX</name>
<reference evidence="1 2" key="1">
    <citation type="submission" date="2021-06" db="EMBL/GenBank/DDBJ databases">
        <title>Caerostris extrusa draft genome.</title>
        <authorList>
            <person name="Kono N."/>
            <person name="Arakawa K."/>
        </authorList>
    </citation>
    <scope>NUCLEOTIDE SEQUENCE [LARGE SCALE GENOMIC DNA]</scope>
</reference>
<accession>A0AAV4SEQ3</accession>
<organism evidence="1 2">
    <name type="scientific">Caerostris extrusa</name>
    <name type="common">Bark spider</name>
    <name type="synonym">Caerostris bankana</name>
    <dbReference type="NCBI Taxonomy" id="172846"/>
    <lineage>
        <taxon>Eukaryota</taxon>
        <taxon>Metazoa</taxon>
        <taxon>Ecdysozoa</taxon>
        <taxon>Arthropoda</taxon>
        <taxon>Chelicerata</taxon>
        <taxon>Arachnida</taxon>
        <taxon>Araneae</taxon>
        <taxon>Araneomorphae</taxon>
        <taxon>Entelegynae</taxon>
        <taxon>Araneoidea</taxon>
        <taxon>Araneidae</taxon>
        <taxon>Caerostris</taxon>
    </lineage>
</organism>
<dbReference type="AlphaFoldDB" id="A0AAV4SEQ3"/>
<sequence>MHRSNPIVRAVRVQNSESGMPAKFLCGLTNPSLSQPLLRLCAVAELVHRNVTRWIESPKRCRLTSVPVGAVISGFGIMWG</sequence>
<protein>
    <submittedName>
        <fullName evidence="1">Uncharacterized protein</fullName>
    </submittedName>
</protein>
<gene>
    <name evidence="1" type="ORF">CEXT_602551</name>
</gene>
<evidence type="ECO:0000313" key="2">
    <source>
        <dbReference type="Proteomes" id="UP001054945"/>
    </source>
</evidence>
<dbReference type="EMBL" id="BPLR01009289">
    <property type="protein sequence ID" value="GIY30897.1"/>
    <property type="molecule type" value="Genomic_DNA"/>
</dbReference>
<keyword evidence="2" id="KW-1185">Reference proteome</keyword>